<gene>
    <name evidence="2" type="ORF">H6P81_002090</name>
</gene>
<comment type="caution">
    <text evidence="2">The sequence shown here is derived from an EMBL/GenBank/DDBJ whole genome shotgun (WGS) entry which is preliminary data.</text>
</comment>
<protein>
    <submittedName>
        <fullName evidence="2">Uncharacterized protein</fullName>
    </submittedName>
</protein>
<proteinExistence type="predicted"/>
<organism evidence="2 3">
    <name type="scientific">Aristolochia fimbriata</name>
    <name type="common">White veined hardy Dutchman's pipe vine</name>
    <dbReference type="NCBI Taxonomy" id="158543"/>
    <lineage>
        <taxon>Eukaryota</taxon>
        <taxon>Viridiplantae</taxon>
        <taxon>Streptophyta</taxon>
        <taxon>Embryophyta</taxon>
        <taxon>Tracheophyta</taxon>
        <taxon>Spermatophyta</taxon>
        <taxon>Magnoliopsida</taxon>
        <taxon>Magnoliidae</taxon>
        <taxon>Piperales</taxon>
        <taxon>Aristolochiaceae</taxon>
        <taxon>Aristolochia</taxon>
    </lineage>
</organism>
<reference evidence="2 3" key="1">
    <citation type="submission" date="2021-07" db="EMBL/GenBank/DDBJ databases">
        <title>The Aristolochia fimbriata genome: insights into angiosperm evolution, floral development and chemical biosynthesis.</title>
        <authorList>
            <person name="Jiao Y."/>
        </authorList>
    </citation>
    <scope>NUCLEOTIDE SEQUENCE [LARGE SCALE GENOMIC DNA]</scope>
    <source>
        <strain evidence="2">IBCAS-2021</strain>
        <tissue evidence="2">Leaf</tissue>
    </source>
</reference>
<accession>A0AAV7F8V5</accession>
<evidence type="ECO:0000313" key="2">
    <source>
        <dbReference type="EMBL" id="KAG9457582.1"/>
    </source>
</evidence>
<sequence>MATNLSLSGRRRNDSYHLLEQGDADYYQRQPSKSGVRRTPSTRTAASNSFYSGSTRSGSYKPSFKTRGGSYSYKQEQARKRQIFLRSYKLSFEHRRPAGVVGRLKKSMSKVKTTVLSIVASARFNFFASCRFVCGAQSNPIRYSSSPRPGVEIGRVAPVF</sequence>
<feature type="region of interest" description="Disordered" evidence="1">
    <location>
        <begin position="20"/>
        <end position="72"/>
    </location>
</feature>
<dbReference type="AlphaFoldDB" id="A0AAV7F8V5"/>
<name>A0AAV7F8V5_ARIFI</name>
<evidence type="ECO:0000313" key="3">
    <source>
        <dbReference type="Proteomes" id="UP000825729"/>
    </source>
</evidence>
<feature type="compositionally biased region" description="Polar residues" evidence="1">
    <location>
        <begin position="29"/>
        <end position="60"/>
    </location>
</feature>
<dbReference type="Proteomes" id="UP000825729">
    <property type="component" value="Unassembled WGS sequence"/>
</dbReference>
<evidence type="ECO:0000256" key="1">
    <source>
        <dbReference type="SAM" id="MobiDB-lite"/>
    </source>
</evidence>
<keyword evidence="3" id="KW-1185">Reference proteome</keyword>
<dbReference type="EMBL" id="JAINDJ010000002">
    <property type="protein sequence ID" value="KAG9457582.1"/>
    <property type="molecule type" value="Genomic_DNA"/>
</dbReference>